<gene>
    <name evidence="2" type="ORF">ZEAMMB73_Zm00001d035574</name>
</gene>
<name>A0A1D6LHF2_MAIZE</name>
<dbReference type="InterPro" id="IPR056761">
    <property type="entry name" value="Ufl1-like_C"/>
</dbReference>
<dbReference type="ExpressionAtlas" id="A0A1D6LHF2">
    <property type="expression patterns" value="baseline and differential"/>
</dbReference>
<organism evidence="2">
    <name type="scientific">Zea mays</name>
    <name type="common">Maize</name>
    <dbReference type="NCBI Taxonomy" id="4577"/>
    <lineage>
        <taxon>Eukaryota</taxon>
        <taxon>Viridiplantae</taxon>
        <taxon>Streptophyta</taxon>
        <taxon>Embryophyta</taxon>
        <taxon>Tracheophyta</taxon>
        <taxon>Spermatophyta</taxon>
        <taxon>Magnoliopsida</taxon>
        <taxon>Liliopsida</taxon>
        <taxon>Poales</taxon>
        <taxon>Poaceae</taxon>
        <taxon>PACMAD clade</taxon>
        <taxon>Panicoideae</taxon>
        <taxon>Andropogonodae</taxon>
        <taxon>Andropogoneae</taxon>
        <taxon>Tripsacinae</taxon>
        <taxon>Zea</taxon>
    </lineage>
</organism>
<dbReference type="GO" id="GO:0061666">
    <property type="term" value="F:UFM1 ligase activity"/>
    <property type="evidence" value="ECO:0007669"/>
    <property type="project" value="InterPro"/>
</dbReference>
<feature type="domain" description="E3 UFM1-protein ligase-like C-terminal" evidence="1">
    <location>
        <begin position="1"/>
        <end position="112"/>
    </location>
</feature>
<protein>
    <submittedName>
        <fullName evidence="2">E3 UFM1-protein ligase 1-like protein</fullName>
    </submittedName>
</protein>
<dbReference type="GO" id="GO:0071569">
    <property type="term" value="P:protein ufmylation"/>
    <property type="evidence" value="ECO:0007669"/>
    <property type="project" value="InterPro"/>
</dbReference>
<dbReference type="PANTHER" id="PTHR31057:SF0">
    <property type="entry name" value="E3 UFM1-PROTEIN LIGASE 1"/>
    <property type="match status" value="1"/>
</dbReference>
<dbReference type="EMBL" id="CM000782">
    <property type="protein sequence ID" value="AQK79292.1"/>
    <property type="molecule type" value="Genomic_DNA"/>
</dbReference>
<evidence type="ECO:0000313" key="2">
    <source>
        <dbReference type="EMBL" id="AQK79292.1"/>
    </source>
</evidence>
<proteinExistence type="predicted"/>
<dbReference type="GO" id="GO:0016874">
    <property type="term" value="F:ligase activity"/>
    <property type="evidence" value="ECO:0007669"/>
    <property type="project" value="UniProtKB-KW"/>
</dbReference>
<accession>A0A1D6LHF2</accession>
<dbReference type="InterPro" id="IPR018611">
    <property type="entry name" value="Ufl1"/>
</dbReference>
<keyword evidence="2" id="KW-0436">Ligase</keyword>
<reference evidence="2" key="1">
    <citation type="submission" date="2015-12" db="EMBL/GenBank/DDBJ databases">
        <title>Update maize B73 reference genome by single molecule sequencing technologies.</title>
        <authorList>
            <consortium name="Maize Genome Sequencing Project"/>
            <person name="Ware D."/>
        </authorList>
    </citation>
    <scope>NUCLEOTIDE SEQUENCE</scope>
    <source>
        <tissue evidence="2">Seedling</tissue>
    </source>
</reference>
<dbReference type="Pfam" id="PF25041">
    <property type="entry name" value="UFL1_C"/>
    <property type="match status" value="1"/>
</dbReference>
<dbReference type="AlphaFoldDB" id="A0A1D6LHF2"/>
<sequence>MLHSYRKDLTAQVSSENDPVAFLPKVVALLFLQAYNKAIQAPGRAVGAVITLLKDKLPAATYKVLTDYHSTTVKLLALQAAATDDEEDCTSDRMRERKEDLEERLMPELKSLVLGTNKE</sequence>
<evidence type="ECO:0000259" key="1">
    <source>
        <dbReference type="Pfam" id="PF25041"/>
    </source>
</evidence>
<dbReference type="PANTHER" id="PTHR31057">
    <property type="entry name" value="E3 UFM1-PROTEIN LIGASE 1"/>
    <property type="match status" value="1"/>
</dbReference>